<evidence type="ECO:0000256" key="1">
    <source>
        <dbReference type="ARBA" id="ARBA00004370"/>
    </source>
</evidence>
<evidence type="ECO:0000256" key="3">
    <source>
        <dbReference type="ARBA" id="ARBA00023136"/>
    </source>
</evidence>
<dbReference type="SUPFAM" id="SSF54236">
    <property type="entry name" value="Ubiquitin-like"/>
    <property type="match status" value="1"/>
</dbReference>
<evidence type="ECO:0000313" key="7">
    <source>
        <dbReference type="Proteomes" id="UP000827092"/>
    </source>
</evidence>
<evidence type="ECO:0000313" key="6">
    <source>
        <dbReference type="EMBL" id="KAG8190728.1"/>
    </source>
</evidence>
<sequence length="218" mass="25077">MNDQKKTFLISSQTFLCLLTLVFLGLASTYYKVIGFFFRNLTKLSYVTCYNSARRGNLADSNYFLDERSYSFSPSDRKESLLSELTCSTQAKTEWKYKKRKTFDCRKLESEEIGSLYPSSVPVILEKASSNGTPTAQKEKYLVPRNITVADFVLMVRKNMFLHNDASLLLVAGKEILHSSFKMGEVFDECKDEDGFLYLAYNAYKSFNYSKDSYGRML</sequence>
<evidence type="ECO:0000256" key="4">
    <source>
        <dbReference type="ARBA" id="ARBA00023288"/>
    </source>
</evidence>
<reference evidence="6 7" key="1">
    <citation type="journal article" date="2022" name="Nat. Ecol. Evol.">
        <title>A masculinizing supergene underlies an exaggerated male reproductive morph in a spider.</title>
        <authorList>
            <person name="Hendrickx F."/>
            <person name="De Corte Z."/>
            <person name="Sonet G."/>
            <person name="Van Belleghem S.M."/>
            <person name="Kostlbacher S."/>
            <person name="Vangestel C."/>
        </authorList>
    </citation>
    <scope>NUCLEOTIDE SEQUENCE [LARGE SCALE GENOMIC DNA]</scope>
    <source>
        <strain evidence="6">W744_W776</strain>
    </source>
</reference>
<protein>
    <recommendedName>
        <fullName evidence="8">Autophagy-related protein</fullName>
    </recommendedName>
</protein>
<dbReference type="EMBL" id="JAFNEN010000175">
    <property type="protein sequence ID" value="KAG8190728.1"/>
    <property type="molecule type" value="Genomic_DNA"/>
</dbReference>
<dbReference type="GO" id="GO:0016020">
    <property type="term" value="C:membrane"/>
    <property type="evidence" value="ECO:0007669"/>
    <property type="project" value="UniProtKB-SubCell"/>
</dbReference>
<organism evidence="6 7">
    <name type="scientific">Oedothorax gibbosus</name>
    <dbReference type="NCBI Taxonomy" id="931172"/>
    <lineage>
        <taxon>Eukaryota</taxon>
        <taxon>Metazoa</taxon>
        <taxon>Ecdysozoa</taxon>
        <taxon>Arthropoda</taxon>
        <taxon>Chelicerata</taxon>
        <taxon>Arachnida</taxon>
        <taxon>Araneae</taxon>
        <taxon>Araneomorphae</taxon>
        <taxon>Entelegynae</taxon>
        <taxon>Araneoidea</taxon>
        <taxon>Linyphiidae</taxon>
        <taxon>Erigoninae</taxon>
        <taxon>Oedothorax</taxon>
    </lineage>
</organism>
<dbReference type="GO" id="GO:0006914">
    <property type="term" value="P:autophagy"/>
    <property type="evidence" value="ECO:0007669"/>
    <property type="project" value="UniProtKB-KW"/>
</dbReference>
<dbReference type="PANTHER" id="PTHR10969">
    <property type="entry name" value="MICROTUBULE-ASSOCIATED PROTEINS 1A/1B LIGHT CHAIN 3-RELATED"/>
    <property type="match status" value="1"/>
</dbReference>
<gene>
    <name evidence="6" type="ORF">JTE90_024861</name>
</gene>
<accession>A0AAV6V4V7</accession>
<keyword evidence="5" id="KW-0072">Autophagy</keyword>
<name>A0AAV6V4V7_9ARAC</name>
<keyword evidence="3" id="KW-0472">Membrane</keyword>
<evidence type="ECO:0000256" key="2">
    <source>
        <dbReference type="ARBA" id="ARBA00007293"/>
    </source>
</evidence>
<comment type="similarity">
    <text evidence="2 5">Belongs to the ATG8 family.</text>
</comment>
<evidence type="ECO:0000256" key="5">
    <source>
        <dbReference type="RuleBase" id="RU004384"/>
    </source>
</evidence>
<dbReference type="Proteomes" id="UP000827092">
    <property type="component" value="Unassembled WGS sequence"/>
</dbReference>
<evidence type="ECO:0008006" key="8">
    <source>
        <dbReference type="Google" id="ProtNLM"/>
    </source>
</evidence>
<dbReference type="Pfam" id="PF02991">
    <property type="entry name" value="ATG8"/>
    <property type="match status" value="1"/>
</dbReference>
<proteinExistence type="inferred from homology"/>
<dbReference type="InterPro" id="IPR029071">
    <property type="entry name" value="Ubiquitin-like_domsf"/>
</dbReference>
<keyword evidence="4" id="KW-0449">Lipoprotein</keyword>
<dbReference type="Gene3D" id="3.10.20.90">
    <property type="entry name" value="Phosphatidylinositol 3-kinase Catalytic Subunit, Chain A, domain 1"/>
    <property type="match status" value="1"/>
</dbReference>
<keyword evidence="7" id="KW-1185">Reference proteome</keyword>
<comment type="subcellular location">
    <subcellularLocation>
        <location evidence="1">Membrane</location>
    </subcellularLocation>
</comment>
<dbReference type="InterPro" id="IPR004241">
    <property type="entry name" value="Atg8-like"/>
</dbReference>
<dbReference type="AlphaFoldDB" id="A0AAV6V4V7"/>
<comment type="caution">
    <text evidence="6">The sequence shown here is derived from an EMBL/GenBank/DDBJ whole genome shotgun (WGS) entry which is preliminary data.</text>
</comment>